<sequence length="405" mass="46016">MGQFINLLLVITFLSSTFLISAAGHGWKPTYRLHEDPEIYMNFCQIANYQGFYCEEYKNQVQTTDGYLLTIHRINGRLGETRSASRKPVFLQHGLISASIHFIMNPANESLPFILSDAGYDVWFGNSRGNSYSLKHIKYNNRQKEFWDFSWQEMALYDLPVSIDFVLNKTGAQSMPYIGHSQGTLIGFIHQALTKSNKISHLIALAPIFHLGHIEGPYKLLIPFKSILGKIFEDITNGSFLPWNNGSQWEATHLCNHPLLVDICKAVLFATCGVDSKYLNQTRMPVYAAHTPEGCSVKDILHYAQMVVSGNCSFYDYGTSERNMRKYNQSRPPLFTAQEITTPVTIFSAEHDTLANPVDVQYLRDNLPNLINDVYIQDWDHADFIIAINLPTKMARLIVDIIKSA</sequence>
<dbReference type="EMBL" id="VXIV02000646">
    <property type="protein sequence ID" value="KAF6036934.1"/>
    <property type="molecule type" value="Genomic_DNA"/>
</dbReference>
<accession>A0A7J7KG91</accession>
<feature type="domain" description="Partial AB-hydrolase lipase" evidence="10">
    <location>
        <begin position="45"/>
        <end position="105"/>
    </location>
</feature>
<evidence type="ECO:0000256" key="1">
    <source>
        <dbReference type="ARBA" id="ARBA00010701"/>
    </source>
</evidence>
<feature type="chain" id="PRO_5029788068" description="Lipase" evidence="9">
    <location>
        <begin position="23"/>
        <end position="405"/>
    </location>
</feature>
<evidence type="ECO:0000313" key="11">
    <source>
        <dbReference type="EMBL" id="KAF6036934.1"/>
    </source>
</evidence>
<organism evidence="11 12">
    <name type="scientific">Bugula neritina</name>
    <name type="common">Brown bryozoan</name>
    <name type="synonym">Sertularia neritina</name>
    <dbReference type="NCBI Taxonomy" id="10212"/>
    <lineage>
        <taxon>Eukaryota</taxon>
        <taxon>Metazoa</taxon>
        <taxon>Spiralia</taxon>
        <taxon>Lophotrochozoa</taxon>
        <taxon>Bryozoa</taxon>
        <taxon>Gymnolaemata</taxon>
        <taxon>Cheilostomatida</taxon>
        <taxon>Flustrina</taxon>
        <taxon>Buguloidea</taxon>
        <taxon>Bugulidae</taxon>
        <taxon>Bugula</taxon>
    </lineage>
</organism>
<proteinExistence type="inferred from homology"/>
<keyword evidence="4 7" id="KW-0442">Lipid degradation</keyword>
<reference evidence="11" key="1">
    <citation type="submission" date="2020-06" db="EMBL/GenBank/DDBJ databases">
        <title>Draft genome of Bugula neritina, a colonial animal packing powerful symbionts and potential medicines.</title>
        <authorList>
            <person name="Rayko M."/>
        </authorList>
    </citation>
    <scope>NUCLEOTIDE SEQUENCE [LARGE SCALE GENOMIC DNA]</scope>
    <source>
        <strain evidence="11">Kwan_BN1</strain>
    </source>
</reference>
<evidence type="ECO:0000256" key="5">
    <source>
        <dbReference type="ARBA" id="ARBA00023098"/>
    </source>
</evidence>
<name>A0A7J7KG91_BUGNE</name>
<evidence type="ECO:0000313" key="12">
    <source>
        <dbReference type="Proteomes" id="UP000593567"/>
    </source>
</evidence>
<dbReference type="Pfam" id="PF04083">
    <property type="entry name" value="Abhydro_lipase"/>
    <property type="match status" value="1"/>
</dbReference>
<dbReference type="GO" id="GO:0016042">
    <property type="term" value="P:lipid catabolic process"/>
    <property type="evidence" value="ECO:0007669"/>
    <property type="project" value="UniProtKB-KW"/>
</dbReference>
<evidence type="ECO:0000256" key="6">
    <source>
        <dbReference type="ARBA" id="ARBA00023180"/>
    </source>
</evidence>
<feature type="active site" description="Nucleophile" evidence="8">
    <location>
        <position position="181"/>
    </location>
</feature>
<dbReference type="InterPro" id="IPR025483">
    <property type="entry name" value="Lipase_euk"/>
</dbReference>
<keyword evidence="5" id="KW-0443">Lipid metabolism</keyword>
<evidence type="ECO:0000256" key="2">
    <source>
        <dbReference type="ARBA" id="ARBA00022729"/>
    </source>
</evidence>
<evidence type="ECO:0000259" key="10">
    <source>
        <dbReference type="Pfam" id="PF04083"/>
    </source>
</evidence>
<keyword evidence="3 7" id="KW-0378">Hydrolase</keyword>
<dbReference type="SUPFAM" id="SSF53474">
    <property type="entry name" value="alpha/beta-Hydrolases"/>
    <property type="match status" value="1"/>
</dbReference>
<evidence type="ECO:0000256" key="9">
    <source>
        <dbReference type="SAM" id="SignalP"/>
    </source>
</evidence>
<dbReference type="OrthoDB" id="9974421at2759"/>
<keyword evidence="12" id="KW-1185">Reference proteome</keyword>
<keyword evidence="2 9" id="KW-0732">Signal</keyword>
<evidence type="ECO:0000256" key="8">
    <source>
        <dbReference type="PIRSR" id="PIRSR000862-1"/>
    </source>
</evidence>
<evidence type="ECO:0000256" key="4">
    <source>
        <dbReference type="ARBA" id="ARBA00022963"/>
    </source>
</evidence>
<comment type="caution">
    <text evidence="11">The sequence shown here is derived from an EMBL/GenBank/DDBJ whole genome shotgun (WGS) entry which is preliminary data.</text>
</comment>
<feature type="active site" description="Charge relay system" evidence="8">
    <location>
        <position position="381"/>
    </location>
</feature>
<feature type="active site" description="Charge relay system" evidence="8">
    <location>
        <position position="352"/>
    </location>
</feature>
<protein>
    <recommendedName>
        <fullName evidence="7">Lipase</fullName>
    </recommendedName>
</protein>
<dbReference type="InterPro" id="IPR029058">
    <property type="entry name" value="AB_hydrolase_fold"/>
</dbReference>
<evidence type="ECO:0000256" key="3">
    <source>
        <dbReference type="ARBA" id="ARBA00022801"/>
    </source>
</evidence>
<dbReference type="PIRSF" id="PIRSF000862">
    <property type="entry name" value="Steryl_ester_lip"/>
    <property type="match status" value="1"/>
</dbReference>
<evidence type="ECO:0000256" key="7">
    <source>
        <dbReference type="PIRNR" id="PIRNR000862"/>
    </source>
</evidence>
<comment type="similarity">
    <text evidence="1 7">Belongs to the AB hydrolase superfamily. Lipase family.</text>
</comment>
<keyword evidence="6" id="KW-0325">Glycoprotein</keyword>
<dbReference type="Gene3D" id="3.40.50.1820">
    <property type="entry name" value="alpha/beta hydrolase"/>
    <property type="match status" value="1"/>
</dbReference>
<dbReference type="PANTHER" id="PTHR11005">
    <property type="entry name" value="LYSOSOMAL ACID LIPASE-RELATED"/>
    <property type="match status" value="1"/>
</dbReference>
<feature type="signal peptide" evidence="9">
    <location>
        <begin position="1"/>
        <end position="22"/>
    </location>
</feature>
<dbReference type="AlphaFoldDB" id="A0A7J7KG91"/>
<gene>
    <name evidence="11" type="ORF">EB796_004753</name>
</gene>
<dbReference type="Proteomes" id="UP000593567">
    <property type="component" value="Unassembled WGS sequence"/>
</dbReference>
<dbReference type="GO" id="GO:0016788">
    <property type="term" value="F:hydrolase activity, acting on ester bonds"/>
    <property type="evidence" value="ECO:0007669"/>
    <property type="project" value="InterPro"/>
</dbReference>
<dbReference type="FunFam" id="3.40.50.1820:FF:000057">
    <property type="entry name" value="Lipase"/>
    <property type="match status" value="1"/>
</dbReference>
<dbReference type="InterPro" id="IPR006693">
    <property type="entry name" value="AB_hydrolase_lipase"/>
</dbReference>